<feature type="domain" description="Retrotransposon hot spot protein,C-terminal" evidence="1">
    <location>
        <begin position="49"/>
        <end position="191"/>
    </location>
</feature>
<dbReference type="Pfam" id="PF07999">
    <property type="entry name" value="RHSP"/>
    <property type="match status" value="1"/>
</dbReference>
<dbReference type="NCBIfam" id="TIGR01631">
    <property type="entry name" value="Trypano_RHS"/>
    <property type="match status" value="1"/>
</dbReference>
<name>A0A2V2WIH5_TRYCR</name>
<dbReference type="VEuPathDB" id="TriTrypDB:TcYC6_0142770"/>
<dbReference type="VEuPathDB" id="TriTrypDB:C3747_94g43"/>
<comment type="caution">
    <text evidence="3">The sequence shown here is derived from an EMBL/GenBank/DDBJ whole genome shotgun (WGS) entry which is preliminary data.</text>
</comment>
<dbReference type="Proteomes" id="UP000246078">
    <property type="component" value="Unassembled WGS sequence"/>
</dbReference>
<organism evidence="3 4">
    <name type="scientific">Trypanosoma cruzi</name>
    <dbReference type="NCBI Taxonomy" id="5693"/>
    <lineage>
        <taxon>Eukaryota</taxon>
        <taxon>Discoba</taxon>
        <taxon>Euglenozoa</taxon>
        <taxon>Kinetoplastea</taxon>
        <taxon>Metakinetoplastina</taxon>
        <taxon>Trypanosomatida</taxon>
        <taxon>Trypanosomatidae</taxon>
        <taxon>Trypanosoma</taxon>
        <taxon>Schizotrypanum</taxon>
    </lineage>
</organism>
<dbReference type="InterPro" id="IPR006518">
    <property type="entry name" value="Trypano_RHS"/>
</dbReference>
<evidence type="ECO:0000313" key="4">
    <source>
        <dbReference type="Proteomes" id="UP000246078"/>
    </source>
</evidence>
<dbReference type="InterPro" id="IPR046836">
    <property type="entry name" value="RHS_C"/>
</dbReference>
<dbReference type="VEuPathDB" id="TriTrypDB:C4B63_60g183"/>
<protein>
    <submittedName>
        <fullName evidence="3">Putative retrotransposon hot spot (RHS) protein</fullName>
    </submittedName>
</protein>
<dbReference type="VEuPathDB" id="TriTrypDB:TcCL_ESM09412"/>
<evidence type="ECO:0000259" key="1">
    <source>
        <dbReference type="Pfam" id="PF07999"/>
    </source>
</evidence>
<dbReference type="InterPro" id="IPR046835">
    <property type="entry name" value="RHS_N"/>
</dbReference>
<reference evidence="3 4" key="1">
    <citation type="journal article" date="2018" name="Microb. Genom.">
        <title>Expanding an expanded genome: long-read sequencing of Trypanosoma cruzi.</title>
        <authorList>
            <person name="Berna L."/>
            <person name="Rodriguez M."/>
            <person name="Chiribao M.L."/>
            <person name="Parodi-Talice A."/>
            <person name="Pita S."/>
            <person name="Rijo G."/>
            <person name="Alvarez-Valin F."/>
            <person name="Robello C."/>
        </authorList>
    </citation>
    <scope>NUCLEOTIDE SEQUENCE [LARGE SCALE GENOMIC DNA]</scope>
    <source>
        <strain evidence="3 4">TCC</strain>
    </source>
</reference>
<dbReference type="VEuPathDB" id="TriTrypDB:TcG_08729"/>
<dbReference type="VEuPathDB" id="TriTrypDB:Tc_MARK_6689"/>
<proteinExistence type="predicted"/>
<sequence>MAVLLGGTESIRDCYVNSAVDRVWHIVKGDLTEWSITNGGTEFSPKKRLLIGTPGIGKSMAAGSYLLYELLHYDVEKLQGVAYLLADRAFLFDKTTRTMSEYMGEPDTLNTVGNLSDRGVRGYIIYDVAEKGRQPSIDLLCKGWGMILVTSPNINNYQGWASHVSAGQISINCPDKNDVKAMCAWAKHDANAREQEKYWKMV</sequence>
<dbReference type="AlphaFoldDB" id="A0A2V2WIH5"/>
<evidence type="ECO:0000259" key="2">
    <source>
        <dbReference type="Pfam" id="PF20445"/>
    </source>
</evidence>
<gene>
    <name evidence="3" type="ORF">C3747_94g43</name>
</gene>
<dbReference type="EMBL" id="PRFC01000094">
    <property type="protein sequence ID" value="PWV08095.1"/>
    <property type="molecule type" value="Genomic_DNA"/>
</dbReference>
<dbReference type="Pfam" id="PF20445">
    <property type="entry name" value="RHS_N"/>
    <property type="match status" value="1"/>
</dbReference>
<accession>A0A2V2WIH5</accession>
<evidence type="ECO:0000313" key="3">
    <source>
        <dbReference type="EMBL" id="PWV08095.1"/>
    </source>
</evidence>
<feature type="domain" description="Retrotransposon hot spot protein N-terminal" evidence="2">
    <location>
        <begin position="12"/>
        <end position="37"/>
    </location>
</feature>